<proteinExistence type="predicted"/>
<feature type="repeat" description="WD" evidence="3">
    <location>
        <begin position="268"/>
        <end position="290"/>
    </location>
</feature>
<evidence type="ECO:0000256" key="1">
    <source>
        <dbReference type="ARBA" id="ARBA00022574"/>
    </source>
</evidence>
<name>A0A1M7RAH2_9ACTN</name>
<feature type="repeat" description="WD" evidence="3">
    <location>
        <begin position="375"/>
        <end position="412"/>
    </location>
</feature>
<dbReference type="AlphaFoldDB" id="A0A1M7RAH2"/>
<keyword evidence="4" id="KW-0812">Transmembrane</keyword>
<dbReference type="PANTHER" id="PTHR19857:SF8">
    <property type="entry name" value="ANGIO-ASSOCIATED MIGRATORY CELL PROTEIN"/>
    <property type="match status" value="1"/>
</dbReference>
<dbReference type="InterPro" id="IPR015943">
    <property type="entry name" value="WD40/YVTN_repeat-like_dom_sf"/>
</dbReference>
<dbReference type="EMBL" id="FRCS01000009">
    <property type="protein sequence ID" value="SHN43327.1"/>
    <property type="molecule type" value="Genomic_DNA"/>
</dbReference>
<dbReference type="Gene3D" id="2.130.10.10">
    <property type="entry name" value="YVTN repeat-like/Quinoprotein amine dehydrogenase"/>
    <property type="match status" value="2"/>
</dbReference>
<dbReference type="InterPro" id="IPR051179">
    <property type="entry name" value="WD_repeat_multifunction"/>
</dbReference>
<keyword evidence="1 3" id="KW-0853">WD repeat</keyword>
<evidence type="ECO:0000256" key="3">
    <source>
        <dbReference type="PROSITE-ProRule" id="PRU00221"/>
    </source>
</evidence>
<protein>
    <submittedName>
        <fullName evidence="5">WD domain-containing protein, G-beta repeat-containing protein</fullName>
    </submittedName>
</protein>
<organism evidence="5 6">
    <name type="scientific">Cryptosporangium aurantiacum</name>
    <dbReference type="NCBI Taxonomy" id="134849"/>
    <lineage>
        <taxon>Bacteria</taxon>
        <taxon>Bacillati</taxon>
        <taxon>Actinomycetota</taxon>
        <taxon>Actinomycetes</taxon>
        <taxon>Cryptosporangiales</taxon>
        <taxon>Cryptosporangiaceae</taxon>
        <taxon>Cryptosporangium</taxon>
    </lineage>
</organism>
<reference evidence="5 6" key="1">
    <citation type="submission" date="2016-11" db="EMBL/GenBank/DDBJ databases">
        <authorList>
            <person name="Jaros S."/>
            <person name="Januszkiewicz K."/>
            <person name="Wedrychowicz H."/>
        </authorList>
    </citation>
    <scope>NUCLEOTIDE SEQUENCE [LARGE SCALE GENOMIC DNA]</scope>
    <source>
        <strain evidence="5 6">DSM 46144</strain>
    </source>
</reference>
<sequence length="412" mass="43923">MARRSGRSRTALSEASGGDQLPRWETVEGYVRACDGDPQTWRFRWERVQEQLAEARAATGPALQAPADEDVAAEATDAPVARRRRWFLAGVGVSAVLLAVALTLGVALRSPDSGPPTLGGEPGGSRLVGFAHLTPDELFVAGPGGVRIWNTTERRTTTHALGGGDVRATTAAFDALNRHVVSVGGADGLVRIFDTETGRPSYSVGNRSNGRVTAIAFDPYERYVLAVADSAGYVTLWNTTTGALLRRITLTSPPATLMTFDSLTRNRLATSSEDGPVTIWETDTGAQVRTLHGRTDHTVSLLFDPLTPNTLVTGHRGGTVRVWDSSNGKLVREFGGPAELTALAFHPLIRNSIACADSGGDVSIRDVTTGRKVHTLSGDAPVTSVAYALDGRTLAVAYADGDVRLWPIEDWQ</sequence>
<evidence type="ECO:0000256" key="2">
    <source>
        <dbReference type="ARBA" id="ARBA00022737"/>
    </source>
</evidence>
<dbReference type="SMART" id="SM00320">
    <property type="entry name" value="WD40"/>
    <property type="match status" value="6"/>
</dbReference>
<keyword evidence="4" id="KW-0472">Membrane</keyword>
<keyword evidence="4" id="KW-1133">Transmembrane helix</keyword>
<keyword evidence="2" id="KW-0677">Repeat</keyword>
<evidence type="ECO:0000313" key="5">
    <source>
        <dbReference type="EMBL" id="SHN43327.1"/>
    </source>
</evidence>
<dbReference type="InterPro" id="IPR011047">
    <property type="entry name" value="Quinoprotein_ADH-like_sf"/>
</dbReference>
<dbReference type="PANTHER" id="PTHR19857">
    <property type="entry name" value="MITOCHONDRIAL DIVISION PROTEIN 1-RELATED"/>
    <property type="match status" value="1"/>
</dbReference>
<keyword evidence="6" id="KW-1185">Reference proteome</keyword>
<dbReference type="InterPro" id="IPR001680">
    <property type="entry name" value="WD40_rpt"/>
</dbReference>
<dbReference type="SUPFAM" id="SSF50998">
    <property type="entry name" value="Quinoprotein alcohol dehydrogenase-like"/>
    <property type="match status" value="1"/>
</dbReference>
<dbReference type="STRING" id="134849.SAMN05443668_109117"/>
<feature type="repeat" description="WD" evidence="3">
    <location>
        <begin position="291"/>
        <end position="333"/>
    </location>
</feature>
<evidence type="ECO:0000313" key="6">
    <source>
        <dbReference type="Proteomes" id="UP000184440"/>
    </source>
</evidence>
<evidence type="ECO:0000256" key="4">
    <source>
        <dbReference type="SAM" id="Phobius"/>
    </source>
</evidence>
<accession>A0A1M7RAH2</accession>
<dbReference type="Pfam" id="PF00400">
    <property type="entry name" value="WD40"/>
    <property type="match status" value="2"/>
</dbReference>
<dbReference type="Proteomes" id="UP000184440">
    <property type="component" value="Unassembled WGS sequence"/>
</dbReference>
<gene>
    <name evidence="5" type="ORF">SAMN05443668_109117</name>
</gene>
<dbReference type="PROSITE" id="PS50082">
    <property type="entry name" value="WD_REPEATS_2"/>
    <property type="match status" value="3"/>
</dbReference>
<dbReference type="PROSITE" id="PS50294">
    <property type="entry name" value="WD_REPEATS_REGION"/>
    <property type="match status" value="1"/>
</dbReference>
<feature type="transmembrane region" description="Helical" evidence="4">
    <location>
        <begin position="86"/>
        <end position="108"/>
    </location>
</feature>